<protein>
    <recommendedName>
        <fullName evidence="3">PH domain-containing protein</fullName>
    </recommendedName>
</protein>
<evidence type="ECO:0008006" key="3">
    <source>
        <dbReference type="Google" id="ProtNLM"/>
    </source>
</evidence>
<dbReference type="AlphaFoldDB" id="A0A0A0JI43"/>
<name>A0A0A0JI43_9MICO</name>
<evidence type="ECO:0000313" key="1">
    <source>
        <dbReference type="EMBL" id="KGN37030.1"/>
    </source>
</evidence>
<dbReference type="STRING" id="1385521.N803_16570"/>
<comment type="caution">
    <text evidence="1">The sequence shown here is derived from an EMBL/GenBank/DDBJ whole genome shotgun (WGS) entry which is preliminary data.</text>
</comment>
<keyword evidence="2" id="KW-1185">Reference proteome</keyword>
<accession>A0A0A0JI43</accession>
<proteinExistence type="predicted"/>
<dbReference type="EMBL" id="AVPK01000007">
    <property type="protein sequence ID" value="KGN37030.1"/>
    <property type="molecule type" value="Genomic_DNA"/>
</dbReference>
<reference evidence="1 2" key="1">
    <citation type="submission" date="2013-08" db="EMBL/GenBank/DDBJ databases">
        <title>The genome sequence of Knoellia subterranea.</title>
        <authorList>
            <person name="Zhu W."/>
            <person name="Wang G."/>
        </authorList>
    </citation>
    <scope>NUCLEOTIDE SEQUENCE [LARGE SCALE GENOMIC DNA]</scope>
    <source>
        <strain evidence="1 2">KCTC 19937</strain>
    </source>
</reference>
<dbReference type="RefSeq" id="WP_281175010.1">
    <property type="nucleotide sequence ID" value="NZ_AVPK01000007.1"/>
</dbReference>
<dbReference type="Proteomes" id="UP000030011">
    <property type="component" value="Unassembled WGS sequence"/>
</dbReference>
<sequence>MTEAQRGNWLQVLANLREWVRARPELARDEDTRSFFEILERH</sequence>
<organism evidence="1 2">
    <name type="scientific">Knoellia subterranea KCTC 19937</name>
    <dbReference type="NCBI Taxonomy" id="1385521"/>
    <lineage>
        <taxon>Bacteria</taxon>
        <taxon>Bacillati</taxon>
        <taxon>Actinomycetota</taxon>
        <taxon>Actinomycetes</taxon>
        <taxon>Micrococcales</taxon>
        <taxon>Intrasporangiaceae</taxon>
        <taxon>Knoellia</taxon>
    </lineage>
</organism>
<gene>
    <name evidence="1" type="ORF">N803_16570</name>
</gene>
<evidence type="ECO:0000313" key="2">
    <source>
        <dbReference type="Proteomes" id="UP000030011"/>
    </source>
</evidence>